<dbReference type="RefSeq" id="WP_379980548.1">
    <property type="nucleotide sequence ID" value="NZ_JBHSFV010000010.1"/>
</dbReference>
<organism evidence="2 3">
    <name type="scientific">Dokdonia ponticola</name>
    <dbReference type="NCBI Taxonomy" id="2041041"/>
    <lineage>
        <taxon>Bacteria</taxon>
        <taxon>Pseudomonadati</taxon>
        <taxon>Bacteroidota</taxon>
        <taxon>Flavobacteriia</taxon>
        <taxon>Flavobacteriales</taxon>
        <taxon>Flavobacteriaceae</taxon>
        <taxon>Dokdonia</taxon>
    </lineage>
</organism>
<dbReference type="InterPro" id="IPR005184">
    <property type="entry name" value="DUF306_Meta_HslJ"/>
</dbReference>
<dbReference type="Proteomes" id="UP001596043">
    <property type="component" value="Unassembled WGS sequence"/>
</dbReference>
<sequence length="140" mass="15807">MVIRFYMLAVSLGLIYSCKTTQEEGVQNDPDIFAGAFIVNTLYDQLIEGTDLNLKINDRTSKISGFSGCNTYTVGFTKENNSVTFSPVMGTKIYCGEDVMKKEHQFLTIFASPKEFRFVKDTLILSENGKDILKAIRFIF</sequence>
<gene>
    <name evidence="2" type="ORF">ACFO3O_15855</name>
</gene>
<proteinExistence type="predicted"/>
<name>A0ABV9HZ30_9FLAO</name>
<reference evidence="3" key="1">
    <citation type="journal article" date="2019" name="Int. J. Syst. Evol. Microbiol.">
        <title>The Global Catalogue of Microorganisms (GCM) 10K type strain sequencing project: providing services to taxonomists for standard genome sequencing and annotation.</title>
        <authorList>
            <consortium name="The Broad Institute Genomics Platform"/>
            <consortium name="The Broad Institute Genome Sequencing Center for Infectious Disease"/>
            <person name="Wu L."/>
            <person name="Ma J."/>
        </authorList>
    </citation>
    <scope>NUCLEOTIDE SEQUENCE [LARGE SCALE GENOMIC DNA]</scope>
    <source>
        <strain evidence="3">YJ-61-S</strain>
    </source>
</reference>
<accession>A0ABV9HZ30</accession>
<dbReference type="Pfam" id="PF03724">
    <property type="entry name" value="META"/>
    <property type="match status" value="1"/>
</dbReference>
<keyword evidence="3" id="KW-1185">Reference proteome</keyword>
<protein>
    <submittedName>
        <fullName evidence="2">META domain-containing protein</fullName>
    </submittedName>
</protein>
<feature type="domain" description="DUF306" evidence="1">
    <location>
        <begin position="51"/>
        <end position="133"/>
    </location>
</feature>
<dbReference type="EMBL" id="JBHSFV010000010">
    <property type="protein sequence ID" value="MFC4635384.1"/>
    <property type="molecule type" value="Genomic_DNA"/>
</dbReference>
<evidence type="ECO:0000259" key="1">
    <source>
        <dbReference type="Pfam" id="PF03724"/>
    </source>
</evidence>
<dbReference type="InterPro" id="IPR038670">
    <property type="entry name" value="HslJ-like_sf"/>
</dbReference>
<evidence type="ECO:0000313" key="2">
    <source>
        <dbReference type="EMBL" id="MFC4635384.1"/>
    </source>
</evidence>
<evidence type="ECO:0000313" key="3">
    <source>
        <dbReference type="Proteomes" id="UP001596043"/>
    </source>
</evidence>
<dbReference type="PROSITE" id="PS51257">
    <property type="entry name" value="PROKAR_LIPOPROTEIN"/>
    <property type="match status" value="1"/>
</dbReference>
<comment type="caution">
    <text evidence="2">The sequence shown here is derived from an EMBL/GenBank/DDBJ whole genome shotgun (WGS) entry which is preliminary data.</text>
</comment>
<dbReference type="Gene3D" id="2.40.128.270">
    <property type="match status" value="1"/>
</dbReference>